<dbReference type="InterPro" id="IPR050791">
    <property type="entry name" value="Aldo-Keto_reductase"/>
</dbReference>
<proteinExistence type="predicted"/>
<protein>
    <recommendedName>
        <fullName evidence="2">NADP-dependent oxidoreductase domain-containing protein</fullName>
    </recommendedName>
</protein>
<dbReference type="STRING" id="675824.A0A1E3QDC3"/>
<feature type="domain" description="NADP-dependent oxidoreductase" evidence="2">
    <location>
        <begin position="8"/>
        <end position="309"/>
    </location>
</feature>
<dbReference type="OrthoDB" id="37537at2759"/>
<dbReference type="Gene3D" id="3.20.20.100">
    <property type="entry name" value="NADP-dependent oxidoreductase domain"/>
    <property type="match status" value="1"/>
</dbReference>
<dbReference type="SUPFAM" id="SSF51430">
    <property type="entry name" value="NAD(P)-linked oxidoreductase"/>
    <property type="match status" value="1"/>
</dbReference>
<sequence>MLGVPIGPMGFGLMGFTWRPKITPDDQAFAVMKRAIELGANFFNSGEFYGSIEPTLNLDLVNRFFTKYPEYAEKVFLSVKGGVDLKTLTPDGRPEAVRASVNNILKHLGGAKKLDIFECARVDKKVPIETTIGALKEMVNEGLIGGISLSEVGVESIKRAAKVHPIAAVEVEYSLWSLEAYELGVLQTCAELGIPVVAYSPLGMGFLTGQIRSRADIGQGDFRLHFDRFSEENFTLNLQLVDEVEKLAGKKNITPPQLALSWVKKHEEVIPGLSIIPIPGATTVDRIEENYKTVPPLTDEEFAEIGEILKKFEVRGGRYNSHAAAHLWG</sequence>
<dbReference type="GO" id="GO:0005737">
    <property type="term" value="C:cytoplasm"/>
    <property type="evidence" value="ECO:0007669"/>
    <property type="project" value="TreeGrafter"/>
</dbReference>
<evidence type="ECO:0000256" key="1">
    <source>
        <dbReference type="ARBA" id="ARBA00023002"/>
    </source>
</evidence>
<dbReference type="AlphaFoldDB" id="A0A1E3QDC3"/>
<keyword evidence="1" id="KW-0560">Oxidoreductase</keyword>
<organism evidence="3 4">
    <name type="scientific">Lipomyces starkeyi NRRL Y-11557</name>
    <dbReference type="NCBI Taxonomy" id="675824"/>
    <lineage>
        <taxon>Eukaryota</taxon>
        <taxon>Fungi</taxon>
        <taxon>Dikarya</taxon>
        <taxon>Ascomycota</taxon>
        <taxon>Saccharomycotina</taxon>
        <taxon>Lipomycetes</taxon>
        <taxon>Lipomycetales</taxon>
        <taxon>Lipomycetaceae</taxon>
        <taxon>Lipomyces</taxon>
    </lineage>
</organism>
<dbReference type="PANTHER" id="PTHR43625:SF78">
    <property type="entry name" value="PYRIDOXAL REDUCTASE-RELATED"/>
    <property type="match status" value="1"/>
</dbReference>
<evidence type="ECO:0000313" key="3">
    <source>
        <dbReference type="EMBL" id="ODQ75474.1"/>
    </source>
</evidence>
<dbReference type="InterPro" id="IPR036812">
    <property type="entry name" value="NAD(P)_OxRdtase_dom_sf"/>
</dbReference>
<dbReference type="EMBL" id="KV454290">
    <property type="protein sequence ID" value="ODQ75474.1"/>
    <property type="molecule type" value="Genomic_DNA"/>
</dbReference>
<dbReference type="PANTHER" id="PTHR43625">
    <property type="entry name" value="AFLATOXIN B1 ALDEHYDE REDUCTASE"/>
    <property type="match status" value="1"/>
</dbReference>
<evidence type="ECO:0000313" key="4">
    <source>
        <dbReference type="Proteomes" id="UP000094385"/>
    </source>
</evidence>
<name>A0A1E3QDC3_LIPST</name>
<dbReference type="Pfam" id="PF00248">
    <property type="entry name" value="Aldo_ket_red"/>
    <property type="match status" value="1"/>
</dbReference>
<dbReference type="InterPro" id="IPR023210">
    <property type="entry name" value="NADP_OxRdtase_dom"/>
</dbReference>
<dbReference type="Proteomes" id="UP000094385">
    <property type="component" value="Unassembled WGS sequence"/>
</dbReference>
<evidence type="ECO:0000259" key="2">
    <source>
        <dbReference type="Pfam" id="PF00248"/>
    </source>
</evidence>
<gene>
    <name evidence="3" type="ORF">LIPSTDRAFT_48807</name>
</gene>
<dbReference type="CDD" id="cd19077">
    <property type="entry name" value="AKR_AKR8A1-2"/>
    <property type="match status" value="1"/>
</dbReference>
<accession>A0A1E3QDC3</accession>
<keyword evidence="4" id="KW-1185">Reference proteome</keyword>
<reference evidence="3 4" key="1">
    <citation type="journal article" date="2016" name="Proc. Natl. Acad. Sci. U.S.A.">
        <title>Comparative genomics of biotechnologically important yeasts.</title>
        <authorList>
            <person name="Riley R."/>
            <person name="Haridas S."/>
            <person name="Wolfe K.H."/>
            <person name="Lopes M.R."/>
            <person name="Hittinger C.T."/>
            <person name="Goeker M."/>
            <person name="Salamov A.A."/>
            <person name="Wisecaver J.H."/>
            <person name="Long T.M."/>
            <person name="Calvey C.H."/>
            <person name="Aerts A.L."/>
            <person name="Barry K.W."/>
            <person name="Choi C."/>
            <person name="Clum A."/>
            <person name="Coughlan A.Y."/>
            <person name="Deshpande S."/>
            <person name="Douglass A.P."/>
            <person name="Hanson S.J."/>
            <person name="Klenk H.-P."/>
            <person name="LaButti K.M."/>
            <person name="Lapidus A."/>
            <person name="Lindquist E.A."/>
            <person name="Lipzen A.M."/>
            <person name="Meier-Kolthoff J.P."/>
            <person name="Ohm R.A."/>
            <person name="Otillar R.P."/>
            <person name="Pangilinan J.L."/>
            <person name="Peng Y."/>
            <person name="Rokas A."/>
            <person name="Rosa C.A."/>
            <person name="Scheuner C."/>
            <person name="Sibirny A.A."/>
            <person name="Slot J.C."/>
            <person name="Stielow J.B."/>
            <person name="Sun H."/>
            <person name="Kurtzman C.P."/>
            <person name="Blackwell M."/>
            <person name="Grigoriev I.V."/>
            <person name="Jeffries T.W."/>
        </authorList>
    </citation>
    <scope>NUCLEOTIDE SEQUENCE [LARGE SCALE GENOMIC DNA]</scope>
    <source>
        <strain evidence="3 4">NRRL Y-11557</strain>
    </source>
</reference>
<dbReference type="GO" id="GO:0016491">
    <property type="term" value="F:oxidoreductase activity"/>
    <property type="evidence" value="ECO:0007669"/>
    <property type="project" value="UniProtKB-KW"/>
</dbReference>